<dbReference type="Proteomes" id="UP001549077">
    <property type="component" value="Unassembled WGS sequence"/>
</dbReference>
<proteinExistence type="predicted"/>
<evidence type="ECO:0000313" key="1">
    <source>
        <dbReference type="EMBL" id="MET3757918.1"/>
    </source>
</evidence>
<comment type="caution">
    <text evidence="1">The sequence shown here is derived from an EMBL/GenBank/DDBJ whole genome shotgun (WGS) entry which is preliminary data.</text>
</comment>
<reference evidence="1 2" key="1">
    <citation type="submission" date="2024-06" db="EMBL/GenBank/DDBJ databases">
        <title>Genomic Encyclopedia of Type Strains, Phase IV (KMG-IV): sequencing the most valuable type-strain genomes for metagenomic binning, comparative biology and taxonomic classification.</title>
        <authorList>
            <person name="Goeker M."/>
        </authorList>
    </citation>
    <scope>NUCLEOTIDE SEQUENCE [LARGE SCALE GENOMIC DNA]</scope>
    <source>
        <strain evidence="1 2">DSM 29288</strain>
    </source>
</reference>
<evidence type="ECO:0000313" key="2">
    <source>
        <dbReference type="Proteomes" id="UP001549077"/>
    </source>
</evidence>
<keyword evidence="2" id="KW-1185">Reference proteome</keyword>
<organism evidence="1 2">
    <name type="scientific">Rhizobium binae</name>
    <dbReference type="NCBI Taxonomy" id="1138190"/>
    <lineage>
        <taxon>Bacteria</taxon>
        <taxon>Pseudomonadati</taxon>
        <taxon>Pseudomonadota</taxon>
        <taxon>Alphaproteobacteria</taxon>
        <taxon>Hyphomicrobiales</taxon>
        <taxon>Rhizobiaceae</taxon>
        <taxon>Rhizobium/Agrobacterium group</taxon>
        <taxon>Rhizobium</taxon>
    </lineage>
</organism>
<name>A0ABV2MRC6_9HYPH</name>
<protein>
    <submittedName>
        <fullName evidence="1">Uncharacterized protein</fullName>
    </submittedName>
</protein>
<accession>A0ABV2MRC6</accession>
<sequence>MQSVSIFRDGGARPPIEAMISFIDEHRAVFGSSRSSSVLKLVVLVEGQGGVALA</sequence>
<dbReference type="EMBL" id="JBEPMY010000021">
    <property type="protein sequence ID" value="MET3757918.1"/>
    <property type="molecule type" value="Genomic_DNA"/>
</dbReference>
<gene>
    <name evidence="1" type="ORF">ABID08_005299</name>
</gene>